<evidence type="ECO:0000313" key="2">
    <source>
        <dbReference type="EMBL" id="MBB4620448.1"/>
    </source>
</evidence>
<feature type="chain" id="PRO_5046503509" description="Major fimbrial subunit protein N-terminal domain-containing protein" evidence="1">
    <location>
        <begin position="21"/>
        <end position="339"/>
    </location>
</feature>
<evidence type="ECO:0008006" key="4">
    <source>
        <dbReference type="Google" id="ProtNLM"/>
    </source>
</evidence>
<proteinExistence type="predicted"/>
<dbReference type="RefSeq" id="WP_183668520.1">
    <property type="nucleotide sequence ID" value="NZ_BMPB01000010.1"/>
</dbReference>
<dbReference type="PROSITE" id="PS51257">
    <property type="entry name" value="PROKAR_LIPOPROTEIN"/>
    <property type="match status" value="1"/>
</dbReference>
<gene>
    <name evidence="2" type="ORF">GGQ57_000322</name>
</gene>
<evidence type="ECO:0000256" key="1">
    <source>
        <dbReference type="SAM" id="SignalP"/>
    </source>
</evidence>
<comment type="caution">
    <text evidence="2">The sequence shown here is derived from an EMBL/GenBank/DDBJ whole genome shotgun (WGS) entry which is preliminary data.</text>
</comment>
<keyword evidence="3" id="KW-1185">Reference proteome</keyword>
<name>A0ABR6KG35_9BACT</name>
<organism evidence="2 3">
    <name type="scientific">Parabacteroides faecis</name>
    <dbReference type="NCBI Taxonomy" id="1217282"/>
    <lineage>
        <taxon>Bacteria</taxon>
        <taxon>Pseudomonadati</taxon>
        <taxon>Bacteroidota</taxon>
        <taxon>Bacteroidia</taxon>
        <taxon>Bacteroidales</taxon>
        <taxon>Tannerellaceae</taxon>
        <taxon>Parabacteroides</taxon>
    </lineage>
</organism>
<dbReference type="Proteomes" id="UP000533637">
    <property type="component" value="Unassembled WGS sequence"/>
</dbReference>
<keyword evidence="1" id="KW-0732">Signal</keyword>
<feature type="signal peptide" evidence="1">
    <location>
        <begin position="1"/>
        <end position="20"/>
    </location>
</feature>
<protein>
    <recommendedName>
        <fullName evidence="4">Major fimbrial subunit protein N-terminal domain-containing protein</fullName>
    </recommendedName>
</protein>
<reference evidence="2 3" key="1">
    <citation type="submission" date="2020-08" db="EMBL/GenBank/DDBJ databases">
        <title>Genomic Encyclopedia of Type Strains, Phase IV (KMG-IV): sequencing the most valuable type-strain genomes for metagenomic binning, comparative biology and taxonomic classification.</title>
        <authorList>
            <person name="Goeker M."/>
        </authorList>
    </citation>
    <scope>NUCLEOTIDE SEQUENCE [LARGE SCALE GENOMIC DNA]</scope>
    <source>
        <strain evidence="2 3">DSM 102983</strain>
    </source>
</reference>
<evidence type="ECO:0000313" key="3">
    <source>
        <dbReference type="Proteomes" id="UP000533637"/>
    </source>
</evidence>
<sequence length="339" mass="35887">MKIKNLFIMSLAALSLVACSNDEDVTPKTSNVVVNLSSVAPETKATTKAEDFETLALQSLTAEKKISSGSLYVFENDVLITKVVITGNEVSIPNLTVGNTYSFAAVVNNTATTATTKDGLKAEVIALSGKDAGNFVMYGENKVNLEVKEVPEGGQNSNNVSIEVKRVLSGVQLVSIKTDFGENVPLFAREGTAVVKSMQLLETNPTSRLDGGVIAAKSDKIEGVGATLNLTFTKNETGVTVGDNNALRAYCCPGTIKYVVLNVTYNYKGTDYNRAYNITTLSNLDGGLLGNYLYGLKVTLSGAGSDAGGDPDKFESAKATLSVANWSNGQIHDVPNQEN</sequence>
<dbReference type="EMBL" id="JACHOC010000001">
    <property type="protein sequence ID" value="MBB4620448.1"/>
    <property type="molecule type" value="Genomic_DNA"/>
</dbReference>
<accession>A0ABR6KG35</accession>